<evidence type="ECO:0000256" key="2">
    <source>
        <dbReference type="ARBA" id="ARBA00023315"/>
    </source>
</evidence>
<evidence type="ECO:0000313" key="5">
    <source>
        <dbReference type="Proteomes" id="UP000070501"/>
    </source>
</evidence>
<dbReference type="Pfam" id="PF00583">
    <property type="entry name" value="Acetyltransf_1"/>
    <property type="match status" value="1"/>
</dbReference>
<proteinExistence type="predicted"/>
<dbReference type="PANTHER" id="PTHR43072:SF23">
    <property type="entry name" value="UPF0039 PROTEIN C11D3.02C"/>
    <property type="match status" value="1"/>
</dbReference>
<evidence type="ECO:0000259" key="3">
    <source>
        <dbReference type="PROSITE" id="PS51186"/>
    </source>
</evidence>
<feature type="domain" description="N-acetyltransferase" evidence="3">
    <location>
        <begin position="113"/>
        <end position="197"/>
    </location>
</feature>
<keyword evidence="1" id="KW-0808">Transferase</keyword>
<reference evidence="5" key="1">
    <citation type="submission" date="2016-02" db="EMBL/GenBank/DDBJ databases">
        <title>Draft genome sequence of Microdochium bolleyi, a fungal endophyte of beachgrass.</title>
        <authorList>
            <consortium name="DOE Joint Genome Institute"/>
            <person name="David A.S."/>
            <person name="May G."/>
            <person name="Haridas S."/>
            <person name="Lim J."/>
            <person name="Wang M."/>
            <person name="Labutti K."/>
            <person name="Lipzen A."/>
            <person name="Barry K."/>
            <person name="Grigoriev I.V."/>
        </authorList>
    </citation>
    <scope>NUCLEOTIDE SEQUENCE [LARGE SCALE GENOMIC DNA]</scope>
    <source>
        <strain evidence="5">J235TASD1</strain>
    </source>
</reference>
<dbReference type="Gene3D" id="3.40.630.30">
    <property type="match status" value="1"/>
</dbReference>
<name>A0A136ITD0_9PEZI</name>
<dbReference type="InterPro" id="IPR000182">
    <property type="entry name" value="GNAT_dom"/>
</dbReference>
<sequence length="219" mass="23236">MSAEAEGRSRAAWSVREFTTDEGDSRFYLAKLKPFRLGALQRDPDAFGSTYAREIAFGDEDWLSRLRNPLAKTFVAVRPDHSDPSLPSIVGSVTLLGPVPSTTDDDHFAKQSGMAGEAQLPVYHLSGVYTDPASRGLGIGKALVEAAVASATKAEAAVIRVDVYSSNAAGRALYAACGFAQLSNTAPEARAADKDQEGRHTLSMFRLASGSPVGTGKQE</sequence>
<keyword evidence="5" id="KW-1185">Reference proteome</keyword>
<dbReference type="PROSITE" id="PS51186">
    <property type="entry name" value="GNAT"/>
    <property type="match status" value="1"/>
</dbReference>
<organism evidence="4 5">
    <name type="scientific">Microdochium bolleyi</name>
    <dbReference type="NCBI Taxonomy" id="196109"/>
    <lineage>
        <taxon>Eukaryota</taxon>
        <taxon>Fungi</taxon>
        <taxon>Dikarya</taxon>
        <taxon>Ascomycota</taxon>
        <taxon>Pezizomycotina</taxon>
        <taxon>Sordariomycetes</taxon>
        <taxon>Xylariomycetidae</taxon>
        <taxon>Xylariales</taxon>
        <taxon>Microdochiaceae</taxon>
        <taxon>Microdochium</taxon>
    </lineage>
</organism>
<dbReference type="EMBL" id="KQ964259">
    <property type="protein sequence ID" value="KXJ88240.1"/>
    <property type="molecule type" value="Genomic_DNA"/>
</dbReference>
<evidence type="ECO:0000313" key="4">
    <source>
        <dbReference type="EMBL" id="KXJ88240.1"/>
    </source>
</evidence>
<dbReference type="OrthoDB" id="41532at2759"/>
<dbReference type="CDD" id="cd04301">
    <property type="entry name" value="NAT_SF"/>
    <property type="match status" value="1"/>
</dbReference>
<dbReference type="SUPFAM" id="SSF55729">
    <property type="entry name" value="Acyl-CoA N-acyltransferases (Nat)"/>
    <property type="match status" value="1"/>
</dbReference>
<accession>A0A136ITD0</accession>
<keyword evidence="2" id="KW-0012">Acyltransferase</keyword>
<dbReference type="PANTHER" id="PTHR43072">
    <property type="entry name" value="N-ACETYLTRANSFERASE"/>
    <property type="match status" value="1"/>
</dbReference>
<gene>
    <name evidence="4" type="ORF">Micbo1qcDRAFT_19224</name>
</gene>
<dbReference type="AlphaFoldDB" id="A0A136ITD0"/>
<dbReference type="InParanoid" id="A0A136ITD0"/>
<dbReference type="Proteomes" id="UP000070501">
    <property type="component" value="Unassembled WGS sequence"/>
</dbReference>
<evidence type="ECO:0000256" key="1">
    <source>
        <dbReference type="ARBA" id="ARBA00022679"/>
    </source>
</evidence>
<dbReference type="GO" id="GO:0016747">
    <property type="term" value="F:acyltransferase activity, transferring groups other than amino-acyl groups"/>
    <property type="evidence" value="ECO:0007669"/>
    <property type="project" value="InterPro"/>
</dbReference>
<protein>
    <recommendedName>
        <fullName evidence="3">N-acetyltransferase domain-containing protein</fullName>
    </recommendedName>
</protein>
<dbReference type="InterPro" id="IPR016181">
    <property type="entry name" value="Acyl_CoA_acyltransferase"/>
</dbReference>